<evidence type="ECO:0000256" key="1">
    <source>
        <dbReference type="SAM" id="MobiDB-lite"/>
    </source>
</evidence>
<proteinExistence type="predicted"/>
<evidence type="ECO:0000313" key="3">
    <source>
        <dbReference type="EMBL" id="KAF5320123.1"/>
    </source>
</evidence>
<dbReference type="GO" id="GO:0000127">
    <property type="term" value="C:transcription factor TFIIIC complex"/>
    <property type="evidence" value="ECO:0007669"/>
    <property type="project" value="TreeGrafter"/>
</dbReference>
<dbReference type="EMBL" id="JAACJK010000171">
    <property type="protein sequence ID" value="KAF5320123.1"/>
    <property type="molecule type" value="Genomic_DNA"/>
</dbReference>
<dbReference type="Pfam" id="PF10419">
    <property type="entry name" value="TFIIIC_sub6"/>
    <property type="match status" value="1"/>
</dbReference>
<comment type="caution">
    <text evidence="3">The sequence shown here is derived from an EMBL/GenBank/DDBJ whole genome shotgun (WGS) entry which is preliminary data.</text>
</comment>
<accession>A0A8H5BCU4</accession>
<dbReference type="OrthoDB" id="1877767at2759"/>
<feature type="region of interest" description="Disordered" evidence="1">
    <location>
        <begin position="109"/>
        <end position="218"/>
    </location>
</feature>
<dbReference type="InterPro" id="IPR019481">
    <property type="entry name" value="TFIIIC_triple_barrel"/>
</dbReference>
<gene>
    <name evidence="3" type="ORF">D9611_010267</name>
</gene>
<organism evidence="3 4">
    <name type="scientific">Ephemerocybe angulata</name>
    <dbReference type="NCBI Taxonomy" id="980116"/>
    <lineage>
        <taxon>Eukaryota</taxon>
        <taxon>Fungi</taxon>
        <taxon>Dikarya</taxon>
        <taxon>Basidiomycota</taxon>
        <taxon>Agaricomycotina</taxon>
        <taxon>Agaricomycetes</taxon>
        <taxon>Agaricomycetidae</taxon>
        <taxon>Agaricales</taxon>
        <taxon>Agaricineae</taxon>
        <taxon>Psathyrellaceae</taxon>
        <taxon>Ephemerocybe</taxon>
    </lineage>
</organism>
<dbReference type="GO" id="GO:0006383">
    <property type="term" value="P:transcription by RNA polymerase III"/>
    <property type="evidence" value="ECO:0007669"/>
    <property type="project" value="InterPro"/>
</dbReference>
<feature type="compositionally biased region" description="Basic and acidic residues" evidence="1">
    <location>
        <begin position="188"/>
        <end position="198"/>
    </location>
</feature>
<sequence length="218" mass="23794">MASEVPTSLLPGYQQIEEFGPDDEYEGEEEISYITLDLGNVEPTLVPSASGYHLIGLDTPTPFLQLQGTVFKGHHHHLLGTEMVFSEDRELQKRTVQHVANTEQRIIFKEVTLQPKSPSASPDRQEKPSEATEPSTTSESTAQGAVLDADGQRIDRMTGKAAPPTRAPRAKGTVKKKQSEPEDSSLTESRKGKEKADPDSDPMAAPSDADGTYEMDTT</sequence>
<protein>
    <recommendedName>
        <fullName evidence="2">Transcription factor TFIIIC triple barrel domain-containing protein</fullName>
    </recommendedName>
</protein>
<reference evidence="3 4" key="1">
    <citation type="journal article" date="2020" name="ISME J.">
        <title>Uncovering the hidden diversity of litter-decomposition mechanisms in mushroom-forming fungi.</title>
        <authorList>
            <person name="Floudas D."/>
            <person name="Bentzer J."/>
            <person name="Ahren D."/>
            <person name="Johansson T."/>
            <person name="Persson P."/>
            <person name="Tunlid A."/>
        </authorList>
    </citation>
    <scope>NUCLEOTIDE SEQUENCE [LARGE SCALE GENOMIC DNA]</scope>
    <source>
        <strain evidence="3 4">CBS 175.51</strain>
    </source>
</reference>
<feature type="compositionally biased region" description="Low complexity" evidence="1">
    <location>
        <begin position="131"/>
        <end position="142"/>
    </location>
</feature>
<dbReference type="PANTHER" id="PTHR21860:SF2">
    <property type="entry name" value="GENERAL TRANSCRIPTION FACTOR 3C POLYPEPTIDE 6"/>
    <property type="match status" value="1"/>
</dbReference>
<evidence type="ECO:0000259" key="2">
    <source>
        <dbReference type="Pfam" id="PF10419"/>
    </source>
</evidence>
<feature type="compositionally biased region" description="Low complexity" evidence="1">
    <location>
        <begin position="201"/>
        <end position="210"/>
    </location>
</feature>
<evidence type="ECO:0000313" key="4">
    <source>
        <dbReference type="Proteomes" id="UP000541558"/>
    </source>
</evidence>
<dbReference type="Gene3D" id="2.60.40.4370">
    <property type="match status" value="1"/>
</dbReference>
<dbReference type="Proteomes" id="UP000541558">
    <property type="component" value="Unassembled WGS sequence"/>
</dbReference>
<feature type="domain" description="Transcription factor TFIIIC triple barrel" evidence="2">
    <location>
        <begin position="28"/>
        <end position="114"/>
    </location>
</feature>
<keyword evidence="4" id="KW-1185">Reference proteome</keyword>
<dbReference type="InterPro" id="IPR042771">
    <property type="entry name" value="GTF3C6-like"/>
</dbReference>
<dbReference type="AlphaFoldDB" id="A0A8H5BCU4"/>
<name>A0A8H5BCU4_9AGAR</name>
<dbReference type="PANTHER" id="PTHR21860">
    <property type="entry name" value="TRANSCRIPTION INITIATION FACTOR IIIC TFIIIC , POLYPEPTIDE 6-RELATED"/>
    <property type="match status" value="1"/>
</dbReference>